<keyword evidence="2" id="KW-1185">Reference proteome</keyword>
<protein>
    <submittedName>
        <fullName evidence="1">Uncharacterized protein</fullName>
    </submittedName>
</protein>
<reference evidence="1 2" key="1">
    <citation type="journal article" date="2018" name="Nat. Ecol. Evol.">
        <title>Shark genomes provide insights into elasmobranch evolution and the origin of vertebrates.</title>
        <authorList>
            <person name="Hara Y"/>
            <person name="Yamaguchi K"/>
            <person name="Onimaru K"/>
            <person name="Kadota M"/>
            <person name="Koyanagi M"/>
            <person name="Keeley SD"/>
            <person name="Tatsumi K"/>
            <person name="Tanaka K"/>
            <person name="Motone F"/>
            <person name="Kageyama Y"/>
            <person name="Nozu R"/>
            <person name="Adachi N"/>
            <person name="Nishimura O"/>
            <person name="Nakagawa R"/>
            <person name="Tanegashima C"/>
            <person name="Kiyatake I"/>
            <person name="Matsumoto R"/>
            <person name="Murakumo K"/>
            <person name="Nishida K"/>
            <person name="Terakita A"/>
            <person name="Kuratani S"/>
            <person name="Sato K"/>
            <person name="Hyodo S Kuraku.S."/>
        </authorList>
    </citation>
    <scope>NUCLEOTIDE SEQUENCE [LARGE SCALE GENOMIC DNA]</scope>
</reference>
<dbReference type="Proteomes" id="UP000287033">
    <property type="component" value="Unassembled WGS sequence"/>
</dbReference>
<evidence type="ECO:0000313" key="2">
    <source>
        <dbReference type="Proteomes" id="UP000287033"/>
    </source>
</evidence>
<dbReference type="EMBL" id="BEZZ01000408">
    <property type="protein sequence ID" value="GCC32023.1"/>
    <property type="molecule type" value="Genomic_DNA"/>
</dbReference>
<accession>A0A401SNR0</accession>
<proteinExistence type="predicted"/>
<evidence type="ECO:0000313" key="1">
    <source>
        <dbReference type="EMBL" id="GCC32023.1"/>
    </source>
</evidence>
<dbReference type="AlphaFoldDB" id="A0A401SNR0"/>
<name>A0A401SNR0_CHIPU</name>
<gene>
    <name evidence="1" type="ORF">chiPu_0010483</name>
</gene>
<sequence length="112" mass="12503">MVSAWRDWNGYWQPSDVGNAAQEEARVDEAGFERFIFRQKIAGLILSRCPFAVGLTGSMDLKAAIPTSRHRRGEGWAILTSHRQGSLGVSEERGCRSHRGKSPVYARCQIPD</sequence>
<comment type="caution">
    <text evidence="1">The sequence shown here is derived from an EMBL/GenBank/DDBJ whole genome shotgun (WGS) entry which is preliminary data.</text>
</comment>
<organism evidence="1 2">
    <name type="scientific">Chiloscyllium punctatum</name>
    <name type="common">Brownbanded bambooshark</name>
    <name type="synonym">Hemiscyllium punctatum</name>
    <dbReference type="NCBI Taxonomy" id="137246"/>
    <lineage>
        <taxon>Eukaryota</taxon>
        <taxon>Metazoa</taxon>
        <taxon>Chordata</taxon>
        <taxon>Craniata</taxon>
        <taxon>Vertebrata</taxon>
        <taxon>Chondrichthyes</taxon>
        <taxon>Elasmobranchii</taxon>
        <taxon>Galeomorphii</taxon>
        <taxon>Galeoidea</taxon>
        <taxon>Orectolobiformes</taxon>
        <taxon>Hemiscylliidae</taxon>
        <taxon>Chiloscyllium</taxon>
    </lineage>
</organism>